<sequence length="273" mass="29910">MEFYNADDGARIAYRITGKGRPLLCLAGLTRTVADFDYLAPHLNDVQMICMDYRGRGASQWTGAQTYSVPREAQDAINLLDHLGMETAPILGTSRGGLIALGLGATVPDRVTGVCFNDIGPVIERAGLEAIFNYVGRNPAAKTHEEAAQGLAQNMTGFANLPENRWMEEACKHYTQTENGLQITYDPALREAFIEAFDGPEVDLWPMFDALAGKPLALIRGANSDLLSQETADEMQRRRPDMLFANVPDRAHIPFLDEPPALKVIDGFLKAVA</sequence>
<dbReference type="PANTHER" id="PTHR43433:SF10">
    <property type="entry name" value="AB HYDROLASE-1 DOMAIN-CONTAINING PROTEIN"/>
    <property type="match status" value="1"/>
</dbReference>
<dbReference type="eggNOG" id="COG0596">
    <property type="taxonomic scope" value="Bacteria"/>
</dbReference>
<dbReference type="RefSeq" id="WP_420313637.1">
    <property type="nucleotide sequence ID" value="NZ_AQQY01000005.1"/>
</dbReference>
<feature type="domain" description="AB hydrolase-1" evidence="1">
    <location>
        <begin position="22"/>
        <end position="259"/>
    </location>
</feature>
<dbReference type="Proteomes" id="UP000024836">
    <property type="component" value="Unassembled WGS sequence"/>
</dbReference>
<reference evidence="2 3" key="1">
    <citation type="submission" date="2013-04" db="EMBL/GenBank/DDBJ databases">
        <title>Shimia sp. 22II-S11-Z10 Genome Sequencing.</title>
        <authorList>
            <person name="Lai Q."/>
            <person name="Li G."/>
            <person name="Shao Z."/>
        </authorList>
    </citation>
    <scope>NUCLEOTIDE SEQUENCE [LARGE SCALE GENOMIC DNA]</scope>
    <source>
        <strain evidence="3">22II-S11-Z10</strain>
    </source>
</reference>
<evidence type="ECO:0000259" key="1">
    <source>
        <dbReference type="Pfam" id="PF00561"/>
    </source>
</evidence>
<dbReference type="InterPro" id="IPR000073">
    <property type="entry name" value="AB_hydrolase_1"/>
</dbReference>
<dbReference type="EMBL" id="AQQY01000005">
    <property type="protein sequence ID" value="KCV81949.1"/>
    <property type="molecule type" value="Genomic_DNA"/>
</dbReference>
<dbReference type="InterPro" id="IPR050471">
    <property type="entry name" value="AB_hydrolase"/>
</dbReference>
<comment type="caution">
    <text evidence="2">The sequence shown here is derived from an EMBL/GenBank/DDBJ whole genome shotgun (WGS) entry which is preliminary data.</text>
</comment>
<dbReference type="STRING" id="1461693.ATO10_08888"/>
<dbReference type="SUPFAM" id="SSF53474">
    <property type="entry name" value="alpha/beta-Hydrolases"/>
    <property type="match status" value="1"/>
</dbReference>
<evidence type="ECO:0000313" key="3">
    <source>
        <dbReference type="Proteomes" id="UP000024836"/>
    </source>
</evidence>
<dbReference type="GO" id="GO:0016787">
    <property type="term" value="F:hydrolase activity"/>
    <property type="evidence" value="ECO:0007669"/>
    <property type="project" value="UniProtKB-KW"/>
</dbReference>
<dbReference type="Gene3D" id="3.40.50.1820">
    <property type="entry name" value="alpha/beta hydrolase"/>
    <property type="match status" value="1"/>
</dbReference>
<dbReference type="Pfam" id="PF00561">
    <property type="entry name" value="Abhydrolase_1"/>
    <property type="match status" value="1"/>
</dbReference>
<organism evidence="2 3">
    <name type="scientific">Actibacterium atlanticum</name>
    <dbReference type="NCBI Taxonomy" id="1461693"/>
    <lineage>
        <taxon>Bacteria</taxon>
        <taxon>Pseudomonadati</taxon>
        <taxon>Pseudomonadota</taxon>
        <taxon>Alphaproteobacteria</taxon>
        <taxon>Rhodobacterales</taxon>
        <taxon>Roseobacteraceae</taxon>
        <taxon>Actibacterium</taxon>
    </lineage>
</organism>
<proteinExistence type="predicted"/>
<keyword evidence="3" id="KW-1185">Reference proteome</keyword>
<protein>
    <submittedName>
        <fullName evidence="2">Alpha/beta hydrolase</fullName>
    </submittedName>
</protein>
<dbReference type="InterPro" id="IPR029058">
    <property type="entry name" value="AB_hydrolase_fold"/>
</dbReference>
<gene>
    <name evidence="2" type="ORF">ATO10_08888</name>
</gene>
<dbReference type="PATRIC" id="fig|1461693.3.peg.1802"/>
<name>A0A058ZK05_9RHOB</name>
<evidence type="ECO:0000313" key="2">
    <source>
        <dbReference type="EMBL" id="KCV81949.1"/>
    </source>
</evidence>
<dbReference type="PANTHER" id="PTHR43433">
    <property type="entry name" value="HYDROLASE, ALPHA/BETA FOLD FAMILY PROTEIN"/>
    <property type="match status" value="1"/>
</dbReference>
<dbReference type="AlphaFoldDB" id="A0A058ZK05"/>
<keyword evidence="2" id="KW-0378">Hydrolase</keyword>
<accession>A0A058ZK05</accession>